<reference evidence="4 5" key="1">
    <citation type="submission" date="2018-05" db="EMBL/GenBank/DDBJ databases">
        <authorList>
            <consortium name="IHU Genomes"/>
        </authorList>
    </citation>
    <scope>NUCLEOTIDE SEQUENCE [LARGE SCALE GENOMIC DNA]</scope>
    <source>
        <strain evidence="4 5">P7335</strain>
    </source>
</reference>
<feature type="transmembrane region" description="Helical" evidence="2">
    <location>
        <begin position="316"/>
        <end position="334"/>
    </location>
</feature>
<feature type="transmembrane region" description="Helical" evidence="2">
    <location>
        <begin position="230"/>
        <end position="249"/>
    </location>
</feature>
<keyword evidence="2" id="KW-0812">Transmembrane</keyword>
<dbReference type="EMBL" id="UEGS01000001">
    <property type="protein sequence ID" value="SRX82585.1"/>
    <property type="molecule type" value="Genomic_DNA"/>
</dbReference>
<feature type="transmembrane region" description="Helical" evidence="2">
    <location>
        <begin position="269"/>
        <end position="286"/>
    </location>
</feature>
<keyword evidence="5" id="KW-1185">Reference proteome</keyword>
<dbReference type="RefSeq" id="WP_083146536.1">
    <property type="nucleotide sequence ID" value="NZ_AP022598.1"/>
</dbReference>
<proteinExistence type="inferred from homology"/>
<dbReference type="Pfam" id="PF06738">
    <property type="entry name" value="ThrE"/>
    <property type="match status" value="1"/>
</dbReference>
<keyword evidence="2" id="KW-0472">Membrane</keyword>
<feature type="transmembrane region" description="Helical" evidence="2">
    <location>
        <begin position="375"/>
        <end position="397"/>
    </location>
</feature>
<feature type="transmembrane region" description="Helical" evidence="2">
    <location>
        <begin position="140"/>
        <end position="158"/>
    </location>
</feature>
<feature type="domain" description="Threonine/serine exporter-like N-terminal" evidence="3">
    <location>
        <begin position="12"/>
        <end position="250"/>
    </location>
</feature>
<keyword evidence="2" id="KW-1133">Transmembrane helix</keyword>
<feature type="transmembrane region" description="Helical" evidence="2">
    <location>
        <begin position="346"/>
        <end position="369"/>
    </location>
</feature>
<feature type="transmembrane region" description="Helical" evidence="2">
    <location>
        <begin position="165"/>
        <end position="185"/>
    </location>
</feature>
<gene>
    <name evidence="4" type="ORF">MPP7335_04350</name>
</gene>
<sequence length="418" mass="43647">METTRADAHIQFLARLGASMAAANYPVTLIRQMLQRASAAYGITTESVVLPNNVQVIGPAGPNGTTIKSAAVDTDLRFDQTFPLARLVSAARRGAVEPAAGEAELRRITAAPHRLPSWVSVIGYGIQSAGLALVLEPTPLNLLGATVFGLLVGAIATASRGRPLLAQLVPVISAFAVTSLAILAAHRLGLDHVGLRALIPPLAMFLPGVAMTLAVVELTSRDMISGTSRLVAGFAQLAQLAFGIFIAVQILGESESQLTSIAVNKLGPWAPWVGVAVYTLGIMLFLGPPVRFVPWLLIVVYAAYAAQFFGDLAFGSYVSGVTGGFALTLCAMAMASRPGAPPAISLILPGFWLLVPGSMGLIGIAELFGADGDSAITVTFVSMFSVAFGLQAGLVGWQLARRVRRRGRGGFGLREHVA</sequence>
<evidence type="ECO:0000313" key="4">
    <source>
        <dbReference type="EMBL" id="SRX82585.1"/>
    </source>
</evidence>
<dbReference type="InterPro" id="IPR010619">
    <property type="entry name" value="ThrE-like_N"/>
</dbReference>
<name>A0A375YN60_MYCPF</name>
<dbReference type="InterPro" id="IPR051361">
    <property type="entry name" value="ThrE/Ser_Exporter"/>
</dbReference>
<dbReference type="AlphaFoldDB" id="A0A375YN60"/>
<evidence type="ECO:0000313" key="5">
    <source>
        <dbReference type="Proteomes" id="UP000252008"/>
    </source>
</evidence>
<dbReference type="PANTHER" id="PTHR31082:SF4">
    <property type="entry name" value="PHEROMONE-REGULATED MEMBRANE PROTEIN 10"/>
    <property type="match status" value="1"/>
</dbReference>
<organism evidence="4 5">
    <name type="scientific">Mycolicibacterium parafortuitum</name>
    <name type="common">Mycobacterium parafortuitum</name>
    <dbReference type="NCBI Taxonomy" id="39692"/>
    <lineage>
        <taxon>Bacteria</taxon>
        <taxon>Bacillati</taxon>
        <taxon>Actinomycetota</taxon>
        <taxon>Actinomycetes</taxon>
        <taxon>Mycobacteriales</taxon>
        <taxon>Mycobacteriaceae</taxon>
        <taxon>Mycolicibacterium</taxon>
    </lineage>
</organism>
<dbReference type="GO" id="GO:0022857">
    <property type="term" value="F:transmembrane transporter activity"/>
    <property type="evidence" value="ECO:0007669"/>
    <property type="project" value="InterPro"/>
</dbReference>
<feature type="transmembrane region" description="Helical" evidence="2">
    <location>
        <begin position="197"/>
        <end position="218"/>
    </location>
</feature>
<evidence type="ECO:0000256" key="2">
    <source>
        <dbReference type="SAM" id="Phobius"/>
    </source>
</evidence>
<evidence type="ECO:0000256" key="1">
    <source>
        <dbReference type="ARBA" id="ARBA00034125"/>
    </source>
</evidence>
<accession>A0A375YN60</accession>
<dbReference type="Proteomes" id="UP000252008">
    <property type="component" value="Unassembled WGS sequence"/>
</dbReference>
<dbReference type="PANTHER" id="PTHR31082">
    <property type="entry name" value="PHEROMONE-REGULATED MEMBRANE PROTEIN 10"/>
    <property type="match status" value="1"/>
</dbReference>
<comment type="similarity">
    <text evidence="1">Belongs to the ThrE exporter (TC 2.A.79) family.</text>
</comment>
<feature type="transmembrane region" description="Helical" evidence="2">
    <location>
        <begin position="293"/>
        <end position="310"/>
    </location>
</feature>
<evidence type="ECO:0000259" key="3">
    <source>
        <dbReference type="Pfam" id="PF06738"/>
    </source>
</evidence>
<protein>
    <recommendedName>
        <fullName evidence="3">Threonine/serine exporter-like N-terminal domain-containing protein</fullName>
    </recommendedName>
</protein>
<feature type="transmembrane region" description="Helical" evidence="2">
    <location>
        <begin position="115"/>
        <end position="134"/>
    </location>
</feature>
<dbReference type="STRING" id="39692.BST38_26710"/>